<evidence type="ECO:0000313" key="2">
    <source>
        <dbReference type="EMBL" id="JAD89899.1"/>
    </source>
</evidence>
<keyword evidence="1" id="KW-1133">Transmembrane helix</keyword>
<protein>
    <submittedName>
        <fullName evidence="2">Uncharacterized protein</fullName>
    </submittedName>
</protein>
<name>A0A0A9DMS6_ARUDO</name>
<keyword evidence="1" id="KW-0472">Membrane</keyword>
<reference evidence="2" key="1">
    <citation type="submission" date="2014-09" db="EMBL/GenBank/DDBJ databases">
        <authorList>
            <person name="Magalhaes I.L.F."/>
            <person name="Oliveira U."/>
            <person name="Santos F.R."/>
            <person name="Vidigal T.H.D.A."/>
            <person name="Brescovit A.D."/>
            <person name="Santos A.J."/>
        </authorList>
    </citation>
    <scope>NUCLEOTIDE SEQUENCE</scope>
    <source>
        <tissue evidence="2">Shoot tissue taken approximately 20 cm above the soil surface</tissue>
    </source>
</reference>
<evidence type="ECO:0000256" key="1">
    <source>
        <dbReference type="SAM" id="Phobius"/>
    </source>
</evidence>
<reference evidence="2" key="2">
    <citation type="journal article" date="2015" name="Data Brief">
        <title>Shoot transcriptome of the giant reed, Arundo donax.</title>
        <authorList>
            <person name="Barrero R.A."/>
            <person name="Guerrero F.D."/>
            <person name="Moolhuijzen P."/>
            <person name="Goolsby J.A."/>
            <person name="Tidwell J."/>
            <person name="Bellgard S.E."/>
            <person name="Bellgard M.I."/>
        </authorList>
    </citation>
    <scope>NUCLEOTIDE SEQUENCE</scope>
    <source>
        <tissue evidence="2">Shoot tissue taken approximately 20 cm above the soil surface</tissue>
    </source>
</reference>
<keyword evidence="1" id="KW-0812">Transmembrane</keyword>
<proteinExistence type="predicted"/>
<feature type="transmembrane region" description="Helical" evidence="1">
    <location>
        <begin position="6"/>
        <end position="24"/>
    </location>
</feature>
<dbReference type="EMBL" id="GBRH01207996">
    <property type="protein sequence ID" value="JAD89899.1"/>
    <property type="molecule type" value="Transcribed_RNA"/>
</dbReference>
<accession>A0A0A9DMS6</accession>
<organism evidence="2">
    <name type="scientific">Arundo donax</name>
    <name type="common">Giant reed</name>
    <name type="synonym">Donax arundinaceus</name>
    <dbReference type="NCBI Taxonomy" id="35708"/>
    <lineage>
        <taxon>Eukaryota</taxon>
        <taxon>Viridiplantae</taxon>
        <taxon>Streptophyta</taxon>
        <taxon>Embryophyta</taxon>
        <taxon>Tracheophyta</taxon>
        <taxon>Spermatophyta</taxon>
        <taxon>Magnoliopsida</taxon>
        <taxon>Liliopsida</taxon>
        <taxon>Poales</taxon>
        <taxon>Poaceae</taxon>
        <taxon>PACMAD clade</taxon>
        <taxon>Arundinoideae</taxon>
        <taxon>Arundineae</taxon>
        <taxon>Arundo</taxon>
    </lineage>
</organism>
<dbReference type="AlphaFoldDB" id="A0A0A9DMS6"/>
<sequence length="71" mass="7687">MNSIAQWITHIISLDGVLVIIFLLKDGHIGHNLHTSTSAAITHKVTSVTVTLTTITISAKPQKGRITRLTT</sequence>